<dbReference type="CDD" id="cd01756">
    <property type="entry name" value="PLAT_repeat"/>
    <property type="match status" value="1"/>
</dbReference>
<dbReference type="AlphaFoldDB" id="H2XQK4"/>
<organism evidence="3 4">
    <name type="scientific">Ciona intestinalis</name>
    <name type="common">Transparent sea squirt</name>
    <name type="synonym">Ascidia intestinalis</name>
    <dbReference type="NCBI Taxonomy" id="7719"/>
    <lineage>
        <taxon>Eukaryota</taxon>
        <taxon>Metazoa</taxon>
        <taxon>Chordata</taxon>
        <taxon>Tunicata</taxon>
        <taxon>Ascidiacea</taxon>
        <taxon>Phlebobranchia</taxon>
        <taxon>Cionidae</taxon>
        <taxon>Ciona</taxon>
    </lineage>
</organism>
<reference evidence="3" key="3">
    <citation type="submission" date="2025-09" db="UniProtKB">
        <authorList>
            <consortium name="Ensembl"/>
        </authorList>
    </citation>
    <scope>IDENTIFICATION</scope>
</reference>
<comment type="caution">
    <text evidence="1">Lacks conserved residue(s) required for the propagation of feature annotation.</text>
</comment>
<dbReference type="InterPro" id="IPR001024">
    <property type="entry name" value="PLAT/LH2_dom"/>
</dbReference>
<keyword evidence="4" id="KW-1185">Reference proteome</keyword>
<dbReference type="SUPFAM" id="SSF49723">
    <property type="entry name" value="Lipase/lipooxygenase domain (PLAT/LH2 domain)"/>
    <property type="match status" value="1"/>
</dbReference>
<dbReference type="Ensembl" id="ENSCINT00000032237.1">
    <property type="protein sequence ID" value="ENSCINP00000031938.1"/>
    <property type="gene ID" value="ENSCING00000022536.1"/>
</dbReference>
<evidence type="ECO:0000259" key="2">
    <source>
        <dbReference type="PROSITE" id="PS50095"/>
    </source>
</evidence>
<dbReference type="Proteomes" id="UP000008144">
    <property type="component" value="Unassembled WGS sequence"/>
</dbReference>
<dbReference type="Gene3D" id="2.40.180.10">
    <property type="entry name" value="Catalase core domain"/>
    <property type="match status" value="1"/>
</dbReference>
<dbReference type="GeneTree" id="ENSGT00390000018830"/>
<sequence length="170" mass="19132">MGRWYVEDVTIETGNGGQYKFDCHAWVSNEDGTNTRGRTFECSATKGRTVSMSSLIPIKYEVTVVTADEKGAGTDANVKLTIYGENGDSGSRALKQRFRDLFERKQTDKFTLEILDLGELTKIRLEHDDGGFNADWLCDHVIVRNPVIGQSWTFVCREWIGTKKAGQLFP</sequence>
<dbReference type="PROSITE" id="PS50095">
    <property type="entry name" value="PLAT"/>
    <property type="match status" value="2"/>
</dbReference>
<reference evidence="3" key="2">
    <citation type="submission" date="2025-08" db="UniProtKB">
        <authorList>
            <consortium name="Ensembl"/>
        </authorList>
    </citation>
    <scope>IDENTIFICATION</scope>
</reference>
<dbReference type="Pfam" id="PF01477">
    <property type="entry name" value="PLAT"/>
    <property type="match status" value="1"/>
</dbReference>
<dbReference type="HOGENOM" id="CLU_1570087_0_0_1"/>
<dbReference type="PANTHER" id="PTHR45901:SF3">
    <property type="entry name" value="LIPOXYGENASE HOMOLOGY DOMAIN-CONTAINING PROTEIN 1"/>
    <property type="match status" value="1"/>
</dbReference>
<feature type="domain" description="PLAT" evidence="2">
    <location>
        <begin position="1"/>
        <end position="41"/>
    </location>
</feature>
<evidence type="ECO:0000256" key="1">
    <source>
        <dbReference type="PROSITE-ProRule" id="PRU00152"/>
    </source>
</evidence>
<dbReference type="InterPro" id="IPR052970">
    <property type="entry name" value="Inner_ear_hair_cell_LOXHD"/>
</dbReference>
<dbReference type="OMA" id="ITWIRTC"/>
<reference evidence="4" key="1">
    <citation type="journal article" date="2002" name="Science">
        <title>The draft genome of Ciona intestinalis: insights into chordate and vertebrate origins.</title>
        <authorList>
            <person name="Dehal P."/>
            <person name="Satou Y."/>
            <person name="Campbell R.K."/>
            <person name="Chapman J."/>
            <person name="Degnan B."/>
            <person name="De Tomaso A."/>
            <person name="Davidson B."/>
            <person name="Di Gregorio A."/>
            <person name="Gelpke M."/>
            <person name="Goodstein D.M."/>
            <person name="Harafuji N."/>
            <person name="Hastings K.E."/>
            <person name="Ho I."/>
            <person name="Hotta K."/>
            <person name="Huang W."/>
            <person name="Kawashima T."/>
            <person name="Lemaire P."/>
            <person name="Martinez D."/>
            <person name="Meinertzhagen I.A."/>
            <person name="Necula S."/>
            <person name="Nonaka M."/>
            <person name="Putnam N."/>
            <person name="Rash S."/>
            <person name="Saiga H."/>
            <person name="Satake M."/>
            <person name="Terry A."/>
            <person name="Yamada L."/>
            <person name="Wang H.G."/>
            <person name="Awazu S."/>
            <person name="Azumi K."/>
            <person name="Boore J."/>
            <person name="Branno M."/>
            <person name="Chin-Bow S."/>
            <person name="DeSantis R."/>
            <person name="Doyle S."/>
            <person name="Francino P."/>
            <person name="Keys D.N."/>
            <person name="Haga S."/>
            <person name="Hayashi H."/>
            <person name="Hino K."/>
            <person name="Imai K.S."/>
            <person name="Inaba K."/>
            <person name="Kano S."/>
            <person name="Kobayashi K."/>
            <person name="Kobayashi M."/>
            <person name="Lee B.I."/>
            <person name="Makabe K.W."/>
            <person name="Manohar C."/>
            <person name="Matassi G."/>
            <person name="Medina M."/>
            <person name="Mochizuki Y."/>
            <person name="Mount S."/>
            <person name="Morishita T."/>
            <person name="Miura S."/>
            <person name="Nakayama A."/>
            <person name="Nishizaka S."/>
            <person name="Nomoto H."/>
            <person name="Ohta F."/>
            <person name="Oishi K."/>
            <person name="Rigoutsos I."/>
            <person name="Sano M."/>
            <person name="Sasaki A."/>
            <person name="Sasakura Y."/>
            <person name="Shoguchi E."/>
            <person name="Shin-i T."/>
            <person name="Spagnuolo A."/>
            <person name="Stainier D."/>
            <person name="Suzuki M.M."/>
            <person name="Tassy O."/>
            <person name="Takatori N."/>
            <person name="Tokuoka M."/>
            <person name="Yagi K."/>
            <person name="Yoshizaki F."/>
            <person name="Wada S."/>
            <person name="Zhang C."/>
            <person name="Hyatt P.D."/>
            <person name="Larimer F."/>
            <person name="Detter C."/>
            <person name="Doggett N."/>
            <person name="Glavina T."/>
            <person name="Hawkins T."/>
            <person name="Richardson P."/>
            <person name="Lucas S."/>
            <person name="Kohara Y."/>
            <person name="Levine M."/>
            <person name="Satoh N."/>
            <person name="Rokhsar D.S."/>
        </authorList>
    </citation>
    <scope>NUCLEOTIDE SEQUENCE [LARGE SCALE GENOMIC DNA]</scope>
</reference>
<proteinExistence type="predicted"/>
<dbReference type="InParanoid" id="H2XQK4"/>
<evidence type="ECO:0000313" key="4">
    <source>
        <dbReference type="Proteomes" id="UP000008144"/>
    </source>
</evidence>
<accession>H2XQK4</accession>
<name>H2XQK4_CIOIN</name>
<feature type="domain" description="PLAT" evidence="2">
    <location>
        <begin position="58"/>
        <end position="170"/>
    </location>
</feature>
<dbReference type="SMART" id="SM00308">
    <property type="entry name" value="LH2"/>
    <property type="match status" value="1"/>
</dbReference>
<dbReference type="InterPro" id="IPR036392">
    <property type="entry name" value="PLAT/LH2_dom_sf"/>
</dbReference>
<protein>
    <recommendedName>
        <fullName evidence="2">PLAT domain-containing protein</fullName>
    </recommendedName>
</protein>
<dbReference type="PANTHER" id="PTHR45901">
    <property type="entry name" value="PROTEIN CBG12474"/>
    <property type="match status" value="1"/>
</dbReference>
<evidence type="ECO:0000313" key="3">
    <source>
        <dbReference type="Ensembl" id="ENSCINP00000031938.1"/>
    </source>
</evidence>